<name>A0AAE7K5S9_9CAUD</name>
<dbReference type="EMBL" id="MT498050">
    <property type="protein sequence ID" value="QKY79333.1"/>
    <property type="molecule type" value="Genomic_DNA"/>
</dbReference>
<dbReference type="RefSeq" id="YP_010049886.1">
    <property type="nucleotide sequence ID" value="NC_054419.1"/>
</dbReference>
<organism evidence="1 2">
    <name type="scientific">Arthrobacter phage Gisselle</name>
    <dbReference type="NCBI Taxonomy" id="2743905"/>
    <lineage>
        <taxon>Viruses</taxon>
        <taxon>Duplodnaviria</taxon>
        <taxon>Heunggongvirae</taxon>
        <taxon>Uroviricota</taxon>
        <taxon>Caudoviricetes</taxon>
        <taxon>Korravirus</taxon>
        <taxon>Korravirus gisselle</taxon>
    </lineage>
</organism>
<gene>
    <name evidence="1" type="primary">27</name>
    <name evidence="1" type="ORF">SEA_GISSELLE_27</name>
</gene>
<sequence length="78" mass="8814">MPRGIAGVWEYRDTCAVCGVPKDQHRRDQKLRPGQFPCLHGGSHKFAVWIPGDNPDCKRCNPDYLGAYRHTCQDATTN</sequence>
<dbReference type="KEGG" id="vg:63910607"/>
<dbReference type="Proteomes" id="UP000822627">
    <property type="component" value="Segment"/>
</dbReference>
<protein>
    <submittedName>
        <fullName evidence="1">Uncharacterized protein</fullName>
    </submittedName>
</protein>
<evidence type="ECO:0000313" key="2">
    <source>
        <dbReference type="Proteomes" id="UP000822627"/>
    </source>
</evidence>
<dbReference type="GeneID" id="63910607"/>
<reference evidence="1 2" key="1">
    <citation type="submission" date="2020-05" db="EMBL/GenBank/DDBJ databases">
        <authorList>
            <person name="Borgemenke S.J."/>
            <person name="ReVeal M.J."/>
            <person name="Bowlin A."/>
            <person name="Kyle I."/>
            <person name="Graham M.T."/>
            <person name="Hanko C."/>
            <person name="Keshap P."/>
            <person name="Daniels C.J."/>
            <person name="Breitenberger C.A."/>
            <person name="Ball S.L."/>
            <person name="Garlena R.A."/>
            <person name="Russell D.A."/>
            <person name="Pope W.H."/>
            <person name="Jacobs-Sera D."/>
            <person name="Hatfull G.F."/>
        </authorList>
    </citation>
    <scope>NUCLEOTIDE SEQUENCE [LARGE SCALE GENOMIC DNA]</scope>
</reference>
<proteinExistence type="predicted"/>
<accession>A0AAE7K5S9</accession>
<keyword evidence="2" id="KW-1185">Reference proteome</keyword>
<evidence type="ECO:0000313" key="1">
    <source>
        <dbReference type="EMBL" id="QKY79333.1"/>
    </source>
</evidence>